<dbReference type="InterPro" id="IPR035971">
    <property type="entry name" value="CBD_sf"/>
</dbReference>
<dbReference type="PROSITE" id="PS00562">
    <property type="entry name" value="CBM1_1"/>
    <property type="match status" value="1"/>
</dbReference>
<evidence type="ECO:0000256" key="2">
    <source>
        <dbReference type="SAM" id="SignalP"/>
    </source>
</evidence>
<keyword evidence="1 2" id="KW-0732">Signal</keyword>
<dbReference type="EMBL" id="KI925467">
    <property type="protein sequence ID" value="ETW74719.1"/>
    <property type="molecule type" value="Genomic_DNA"/>
</dbReference>
<reference evidence="4 5" key="1">
    <citation type="journal article" date="2012" name="New Phytol.">
        <title>Insight into trade-off between wood decay and parasitism from the genome of a fungal forest pathogen.</title>
        <authorList>
            <person name="Olson A."/>
            <person name="Aerts A."/>
            <person name="Asiegbu F."/>
            <person name="Belbahri L."/>
            <person name="Bouzid O."/>
            <person name="Broberg A."/>
            <person name="Canback B."/>
            <person name="Coutinho P.M."/>
            <person name="Cullen D."/>
            <person name="Dalman K."/>
            <person name="Deflorio G."/>
            <person name="van Diepen L.T."/>
            <person name="Dunand C."/>
            <person name="Duplessis S."/>
            <person name="Durling M."/>
            <person name="Gonthier P."/>
            <person name="Grimwood J."/>
            <person name="Fossdal C.G."/>
            <person name="Hansson D."/>
            <person name="Henrissat B."/>
            <person name="Hietala A."/>
            <person name="Himmelstrand K."/>
            <person name="Hoffmeister D."/>
            <person name="Hogberg N."/>
            <person name="James T.Y."/>
            <person name="Karlsson M."/>
            <person name="Kohler A."/>
            <person name="Kues U."/>
            <person name="Lee Y.H."/>
            <person name="Lin Y.C."/>
            <person name="Lind M."/>
            <person name="Lindquist E."/>
            <person name="Lombard V."/>
            <person name="Lucas S."/>
            <person name="Lunden K."/>
            <person name="Morin E."/>
            <person name="Murat C."/>
            <person name="Park J."/>
            <person name="Raffaello T."/>
            <person name="Rouze P."/>
            <person name="Salamov A."/>
            <person name="Schmutz J."/>
            <person name="Solheim H."/>
            <person name="Stahlberg J."/>
            <person name="Velez H."/>
            <person name="de Vries R.P."/>
            <person name="Wiebenga A."/>
            <person name="Woodward S."/>
            <person name="Yakovlev I."/>
            <person name="Garbelotto M."/>
            <person name="Martin F."/>
            <person name="Grigoriev I.V."/>
            <person name="Stenlid J."/>
        </authorList>
    </citation>
    <scope>NUCLEOTIDE SEQUENCE [LARGE SCALE GENOMIC DNA]</scope>
    <source>
        <strain evidence="4 5">TC 32-1</strain>
    </source>
</reference>
<dbReference type="SUPFAM" id="SSF57180">
    <property type="entry name" value="Cellulose-binding domain"/>
    <property type="match status" value="1"/>
</dbReference>
<dbReference type="GO" id="GO:0005975">
    <property type="term" value="P:carbohydrate metabolic process"/>
    <property type="evidence" value="ECO:0007669"/>
    <property type="project" value="InterPro"/>
</dbReference>
<dbReference type="eggNOG" id="ENOG502RS04">
    <property type="taxonomic scope" value="Eukaryota"/>
</dbReference>
<accession>W4JML3</accession>
<evidence type="ECO:0000313" key="4">
    <source>
        <dbReference type="EMBL" id="ETW74719.1"/>
    </source>
</evidence>
<dbReference type="HOGENOM" id="CLU_015101_4_2_1"/>
<dbReference type="SMART" id="SM00236">
    <property type="entry name" value="fCBD"/>
    <property type="match status" value="1"/>
</dbReference>
<gene>
    <name evidence="4" type="ORF">HETIRDRAFT_165050</name>
</gene>
<dbReference type="Pfam" id="PF00657">
    <property type="entry name" value="Lipase_GDSL"/>
    <property type="match status" value="1"/>
</dbReference>
<organism evidence="4 5">
    <name type="scientific">Heterobasidion irregulare (strain TC 32-1)</name>
    <dbReference type="NCBI Taxonomy" id="747525"/>
    <lineage>
        <taxon>Eukaryota</taxon>
        <taxon>Fungi</taxon>
        <taxon>Dikarya</taxon>
        <taxon>Basidiomycota</taxon>
        <taxon>Agaricomycotina</taxon>
        <taxon>Agaricomycetes</taxon>
        <taxon>Russulales</taxon>
        <taxon>Bondarzewiaceae</taxon>
        <taxon>Heterobasidion</taxon>
        <taxon>Heterobasidion annosum species complex</taxon>
    </lineage>
</organism>
<sequence>MLLSFFVFSAVSLGIFTKGVLAQQGAWAQCGGIGWTGGTTCVAGYACTYSNDYYSQCVPGTGTTSSSIATTSTSATEPAPSSVKANYWFSFGDSYTQTGFITTDTLPTPGNPLGNPPYPGYTAVGGVNWIDQATTVSNHSLVLAYNYAYGGATIDASLVTPYEPTVLSLTDQVNEFLSQANVGTGTKIWTSSNALFSVWIGINDIGNSYYLGGDRAAFSDTLLNAYFALIEKLLLVCTTVLLYGRLTFLRTSNTGARNFLFINVPPVDRSPMMVAQGTSATSLEKSVIAGFNSKLAARVSNLTSTHSGVKTWLWDSNTRFSQILDNPTAFGFVDNSSYGNTGDFWGNNYHPSSSAQVIFGNDVGSFLSGSVW</sequence>
<dbReference type="OrthoDB" id="1600564at2759"/>
<dbReference type="KEGG" id="hir:HETIRDRAFT_165050"/>
<dbReference type="GO" id="GO:0005576">
    <property type="term" value="C:extracellular region"/>
    <property type="evidence" value="ECO:0007669"/>
    <property type="project" value="InterPro"/>
</dbReference>
<dbReference type="AlphaFoldDB" id="W4JML3"/>
<dbReference type="Pfam" id="PF00734">
    <property type="entry name" value="CBM_1"/>
    <property type="match status" value="1"/>
</dbReference>
<dbReference type="PANTHER" id="PTHR45642">
    <property type="entry name" value="GDSL ESTERASE/LIPASE EXL3"/>
    <property type="match status" value="1"/>
</dbReference>
<dbReference type="InterPro" id="IPR001087">
    <property type="entry name" value="GDSL"/>
</dbReference>
<dbReference type="GO" id="GO:0016788">
    <property type="term" value="F:hydrolase activity, acting on ester bonds"/>
    <property type="evidence" value="ECO:0007669"/>
    <property type="project" value="InterPro"/>
</dbReference>
<dbReference type="SUPFAM" id="SSF52266">
    <property type="entry name" value="SGNH hydrolase"/>
    <property type="match status" value="1"/>
</dbReference>
<dbReference type="InterPro" id="IPR036514">
    <property type="entry name" value="SGNH_hydro_sf"/>
</dbReference>
<dbReference type="PROSITE" id="PS51164">
    <property type="entry name" value="CBM1_2"/>
    <property type="match status" value="1"/>
</dbReference>
<feature type="signal peptide" evidence="2">
    <location>
        <begin position="1"/>
        <end position="22"/>
    </location>
</feature>
<feature type="domain" description="CBM1" evidence="3">
    <location>
        <begin position="22"/>
        <end position="58"/>
    </location>
</feature>
<evidence type="ECO:0000313" key="5">
    <source>
        <dbReference type="Proteomes" id="UP000030671"/>
    </source>
</evidence>
<protein>
    <submittedName>
        <fullName evidence="4">Family 16 carbohydrate esterase</fullName>
    </submittedName>
</protein>
<dbReference type="InterPro" id="IPR050592">
    <property type="entry name" value="GDSL_lipolytic_enzyme"/>
</dbReference>
<dbReference type="Proteomes" id="UP000030671">
    <property type="component" value="Unassembled WGS sequence"/>
</dbReference>
<keyword evidence="5" id="KW-1185">Reference proteome</keyword>
<dbReference type="InterPro" id="IPR000254">
    <property type="entry name" value="CBD"/>
</dbReference>
<feature type="chain" id="PRO_5004843944" evidence="2">
    <location>
        <begin position="23"/>
        <end position="372"/>
    </location>
</feature>
<dbReference type="RefSeq" id="XP_009553207.1">
    <property type="nucleotide sequence ID" value="XM_009554912.1"/>
</dbReference>
<dbReference type="GeneID" id="20667961"/>
<dbReference type="PANTHER" id="PTHR45642:SF139">
    <property type="entry name" value="SGNH HYDROLASE-TYPE ESTERASE DOMAIN-CONTAINING PROTEIN"/>
    <property type="match status" value="1"/>
</dbReference>
<dbReference type="CDD" id="cd01846">
    <property type="entry name" value="fatty_acyltransferase_like"/>
    <property type="match status" value="1"/>
</dbReference>
<evidence type="ECO:0000256" key="1">
    <source>
        <dbReference type="ARBA" id="ARBA00022729"/>
    </source>
</evidence>
<dbReference type="Gene3D" id="3.40.50.1110">
    <property type="entry name" value="SGNH hydrolase"/>
    <property type="match status" value="1"/>
</dbReference>
<dbReference type="InParanoid" id="W4JML3"/>
<name>W4JML3_HETIT</name>
<evidence type="ECO:0000259" key="3">
    <source>
        <dbReference type="PROSITE" id="PS51164"/>
    </source>
</evidence>
<proteinExistence type="predicted"/>
<dbReference type="GO" id="GO:0030248">
    <property type="term" value="F:cellulose binding"/>
    <property type="evidence" value="ECO:0007669"/>
    <property type="project" value="InterPro"/>
</dbReference>